<keyword evidence="2" id="KW-1185">Reference proteome</keyword>
<accession>A0A3M0FU54</accession>
<organism evidence="1 2">
    <name type="scientific">Dokdonia sinensis</name>
    <dbReference type="NCBI Taxonomy" id="2479847"/>
    <lineage>
        <taxon>Bacteria</taxon>
        <taxon>Pseudomonadati</taxon>
        <taxon>Bacteroidota</taxon>
        <taxon>Flavobacteriia</taxon>
        <taxon>Flavobacteriales</taxon>
        <taxon>Flavobacteriaceae</taxon>
        <taxon>Dokdonia</taxon>
    </lineage>
</organism>
<proteinExistence type="predicted"/>
<evidence type="ECO:0000313" key="1">
    <source>
        <dbReference type="EMBL" id="RMB56048.1"/>
    </source>
</evidence>
<gene>
    <name evidence="1" type="ORF">EAX61_16185</name>
</gene>
<sequence>MEIKPLDLPDFGEFLPKFDLLKLKLSEHLNIARKNAKNKFEKTISDWQQYAKNESSAIKDSIFVVQMIENRFELTDFLKKNWISIYLNARDDNDFLSKAASIYSQENKDKKIFVRGLLHSFEERVERLIYLDSLVEAQNMFQELANQKWHSPLAPKGLQLEIDVYKDLRVELERIDRLLINSNELIELYKEKNSTLENSNSSLKEDLFELNSSLIETNTAIKVSDETLANYKKHHLYFETKIFNNYVFGDNLPELKTLYTYLKKTGAYYDYWGVGFP</sequence>
<dbReference type="RefSeq" id="WP_121918755.1">
    <property type="nucleotide sequence ID" value="NZ_REFV01000028.1"/>
</dbReference>
<dbReference type="AlphaFoldDB" id="A0A3M0FU54"/>
<dbReference type="EMBL" id="REFV01000028">
    <property type="protein sequence ID" value="RMB56048.1"/>
    <property type="molecule type" value="Genomic_DNA"/>
</dbReference>
<name>A0A3M0FU54_9FLAO</name>
<dbReference type="Proteomes" id="UP000281985">
    <property type="component" value="Unassembled WGS sequence"/>
</dbReference>
<comment type="caution">
    <text evidence="1">The sequence shown here is derived from an EMBL/GenBank/DDBJ whole genome shotgun (WGS) entry which is preliminary data.</text>
</comment>
<protein>
    <submittedName>
        <fullName evidence="1">Uncharacterized protein</fullName>
    </submittedName>
</protein>
<reference evidence="1 2" key="1">
    <citation type="submission" date="2018-10" db="EMBL/GenBank/DDBJ databases">
        <title>Dokdonia luteus sp. nov., isolated from sea water.</title>
        <authorList>
            <person name="Zhou L.Y."/>
            <person name="Du Z.J."/>
        </authorList>
    </citation>
    <scope>NUCLEOTIDE SEQUENCE [LARGE SCALE GENOMIC DNA]</scope>
    <source>
        <strain evidence="1 2">SH27</strain>
    </source>
</reference>
<evidence type="ECO:0000313" key="2">
    <source>
        <dbReference type="Proteomes" id="UP000281985"/>
    </source>
</evidence>